<dbReference type="Gene3D" id="3.40.50.720">
    <property type="entry name" value="NAD(P)-binding Rossmann-like Domain"/>
    <property type="match status" value="1"/>
</dbReference>
<dbReference type="InterPro" id="IPR004104">
    <property type="entry name" value="Gfo/Idh/MocA-like_OxRdtase_C"/>
</dbReference>
<feature type="domain" description="Gfo/Idh/MocA-like oxidoreductase N-terminal" evidence="2">
    <location>
        <begin position="2"/>
        <end position="120"/>
    </location>
</feature>
<dbReference type="AlphaFoldDB" id="A0A926F7J8"/>
<gene>
    <name evidence="4" type="ORF">H8706_02295</name>
</gene>
<proteinExistence type="inferred from homology"/>
<dbReference type="EMBL" id="JACRTE010000002">
    <property type="protein sequence ID" value="MBC8595703.1"/>
    <property type="molecule type" value="Genomic_DNA"/>
</dbReference>
<evidence type="ECO:0000259" key="3">
    <source>
        <dbReference type="Pfam" id="PF02894"/>
    </source>
</evidence>
<accession>A0A926F7J8</accession>
<comment type="caution">
    <text evidence="4">The sequence shown here is derived from an EMBL/GenBank/DDBJ whole genome shotgun (WGS) entry which is preliminary data.</text>
</comment>
<dbReference type="RefSeq" id="WP_262431349.1">
    <property type="nucleotide sequence ID" value="NZ_JACRTE010000002.1"/>
</dbReference>
<protein>
    <submittedName>
        <fullName evidence="4">Gfo/Idh/MocA family oxidoreductase</fullName>
    </submittedName>
</protein>
<dbReference type="InterPro" id="IPR052515">
    <property type="entry name" value="Gfo/Idh/MocA_Oxidoreductase"/>
</dbReference>
<name>A0A926F7J8_9FIRM</name>
<dbReference type="SUPFAM" id="SSF55347">
    <property type="entry name" value="Glyceraldehyde-3-phosphate dehydrogenase-like, C-terminal domain"/>
    <property type="match status" value="1"/>
</dbReference>
<feature type="domain" description="Gfo/Idh/MocA-like oxidoreductase C-terminal" evidence="3">
    <location>
        <begin position="135"/>
        <end position="353"/>
    </location>
</feature>
<dbReference type="InterPro" id="IPR000683">
    <property type="entry name" value="Gfo/Idh/MocA-like_OxRdtase_N"/>
</dbReference>
<evidence type="ECO:0000313" key="4">
    <source>
        <dbReference type="EMBL" id="MBC8595703.1"/>
    </source>
</evidence>
<dbReference type="GO" id="GO:0000166">
    <property type="term" value="F:nucleotide binding"/>
    <property type="evidence" value="ECO:0007669"/>
    <property type="project" value="InterPro"/>
</dbReference>
<dbReference type="PANTHER" id="PTHR43249:SF1">
    <property type="entry name" value="D-GLUCOSIDE 3-DEHYDROGENASE"/>
    <property type="match status" value="1"/>
</dbReference>
<dbReference type="Pfam" id="PF02894">
    <property type="entry name" value="GFO_IDH_MocA_C"/>
    <property type="match status" value="1"/>
</dbReference>
<keyword evidence="5" id="KW-1185">Reference proteome</keyword>
<comment type="similarity">
    <text evidence="1">Belongs to the Gfo/Idh/MocA family.</text>
</comment>
<evidence type="ECO:0000313" key="5">
    <source>
        <dbReference type="Proteomes" id="UP000647416"/>
    </source>
</evidence>
<dbReference type="InterPro" id="IPR036291">
    <property type="entry name" value="NAD(P)-bd_dom_sf"/>
</dbReference>
<organism evidence="4 5">
    <name type="scientific">Qingrenia yutianensis</name>
    <dbReference type="NCBI Taxonomy" id="2763676"/>
    <lineage>
        <taxon>Bacteria</taxon>
        <taxon>Bacillati</taxon>
        <taxon>Bacillota</taxon>
        <taxon>Clostridia</taxon>
        <taxon>Eubacteriales</taxon>
        <taxon>Oscillospiraceae</taxon>
        <taxon>Qingrenia</taxon>
    </lineage>
</organism>
<dbReference type="SUPFAM" id="SSF51735">
    <property type="entry name" value="NAD(P)-binding Rossmann-fold domains"/>
    <property type="match status" value="1"/>
</dbReference>
<dbReference type="Gene3D" id="3.30.360.10">
    <property type="entry name" value="Dihydrodipicolinate Reductase, domain 2"/>
    <property type="match status" value="1"/>
</dbReference>
<evidence type="ECO:0000256" key="1">
    <source>
        <dbReference type="ARBA" id="ARBA00010928"/>
    </source>
</evidence>
<sequence>MIKVCIISCGMIANSAHIPAYRTFGNDFFISAVSDINENSARETAKRHGIPNFYVNAEEMLEKEKPDLVSVCVPNCFHKEYTITALNAKANVLCEKPLAFRVSDAKEMFDTAKRNGKILMACQSMRFTPDRLAAKEYIDKNGLGNIYYGDFSRIRRRGIPYWGTFHMKKISCGGAFVDIGVHMLDALLWLMGNPEIESVNGTVMQNHKNELGSLTSSGALTGNVDSIRKFNPDEMDVEDFSCGTLKFKNGANVSFKVAWAANMPESSDIRLVGDRAGIDLPSGKIYFGGDGEEILKTEKLIYNSPFAGHIYIADNLRKVIKGEAEPIVKPEETINTARIIEMFYKSAEIKREVYAE</sequence>
<reference evidence="4" key="1">
    <citation type="submission" date="2020-08" db="EMBL/GenBank/DDBJ databases">
        <title>Genome public.</title>
        <authorList>
            <person name="Liu C."/>
            <person name="Sun Q."/>
        </authorList>
    </citation>
    <scope>NUCLEOTIDE SEQUENCE</scope>
    <source>
        <strain evidence="4">NSJ-50</strain>
    </source>
</reference>
<dbReference type="Pfam" id="PF01408">
    <property type="entry name" value="GFO_IDH_MocA"/>
    <property type="match status" value="1"/>
</dbReference>
<dbReference type="PANTHER" id="PTHR43249">
    <property type="entry name" value="UDP-N-ACETYL-2-AMINO-2-DEOXY-D-GLUCURONATE OXIDASE"/>
    <property type="match status" value="1"/>
</dbReference>
<dbReference type="Proteomes" id="UP000647416">
    <property type="component" value="Unassembled WGS sequence"/>
</dbReference>
<evidence type="ECO:0000259" key="2">
    <source>
        <dbReference type="Pfam" id="PF01408"/>
    </source>
</evidence>